<keyword evidence="3" id="KW-0479">Metal-binding</keyword>
<dbReference type="Pfam" id="PF00355">
    <property type="entry name" value="Rieske"/>
    <property type="match status" value="1"/>
</dbReference>
<dbReference type="EMBL" id="JAURUE010000001">
    <property type="protein sequence ID" value="MDP9611736.1"/>
    <property type="molecule type" value="Genomic_DNA"/>
</dbReference>
<dbReference type="Gene3D" id="3.90.380.10">
    <property type="entry name" value="Naphthalene 1,2-dioxygenase Alpha Subunit, Chain A, domain 1"/>
    <property type="match status" value="1"/>
</dbReference>
<dbReference type="SUPFAM" id="SSF50022">
    <property type="entry name" value="ISP domain"/>
    <property type="match status" value="1"/>
</dbReference>
<name>A0ABT9KWJ4_9ACTN</name>
<comment type="cofactor">
    <cofactor evidence="1">
        <name>Fe cation</name>
        <dbReference type="ChEBI" id="CHEBI:24875"/>
    </cofactor>
</comment>
<evidence type="ECO:0000256" key="3">
    <source>
        <dbReference type="ARBA" id="ARBA00022723"/>
    </source>
</evidence>
<dbReference type="Gene3D" id="2.102.10.10">
    <property type="entry name" value="Rieske [2Fe-2S] iron-sulphur domain"/>
    <property type="match status" value="1"/>
</dbReference>
<dbReference type="PRINTS" id="PR00090">
    <property type="entry name" value="RNGDIOXGNASE"/>
</dbReference>
<keyword evidence="2" id="KW-0001">2Fe-2S</keyword>
<feature type="region of interest" description="Disordered" evidence="7">
    <location>
        <begin position="376"/>
        <end position="395"/>
    </location>
</feature>
<evidence type="ECO:0000313" key="9">
    <source>
        <dbReference type="EMBL" id="MDP9611736.1"/>
    </source>
</evidence>
<evidence type="ECO:0000256" key="7">
    <source>
        <dbReference type="SAM" id="MobiDB-lite"/>
    </source>
</evidence>
<dbReference type="CDD" id="cd03469">
    <property type="entry name" value="Rieske_RO_Alpha_N"/>
    <property type="match status" value="1"/>
</dbReference>
<evidence type="ECO:0000256" key="6">
    <source>
        <dbReference type="ARBA" id="ARBA00023014"/>
    </source>
</evidence>
<protein>
    <submittedName>
        <fullName evidence="9">Rieske 2Fe-2S family protein</fullName>
    </submittedName>
</protein>
<dbReference type="InterPro" id="IPR001663">
    <property type="entry name" value="Rng_hydr_dOase-A"/>
</dbReference>
<dbReference type="Pfam" id="PF00848">
    <property type="entry name" value="Ring_hydroxyl_A"/>
    <property type="match status" value="1"/>
</dbReference>
<dbReference type="PANTHER" id="PTHR43756:SF5">
    <property type="entry name" value="CHOLINE MONOOXYGENASE, CHLOROPLASTIC"/>
    <property type="match status" value="1"/>
</dbReference>
<proteinExistence type="predicted"/>
<gene>
    <name evidence="9" type="ORF">JOF35_004013</name>
</gene>
<dbReference type="InterPro" id="IPR015879">
    <property type="entry name" value="Ring_hydroxy_dOase_asu_C_dom"/>
</dbReference>
<dbReference type="InterPro" id="IPR036922">
    <property type="entry name" value="Rieske_2Fe-2S_sf"/>
</dbReference>
<dbReference type="PROSITE" id="PS51296">
    <property type="entry name" value="RIESKE"/>
    <property type="match status" value="1"/>
</dbReference>
<dbReference type="InterPro" id="IPR017941">
    <property type="entry name" value="Rieske_2Fe-2S"/>
</dbReference>
<evidence type="ECO:0000256" key="1">
    <source>
        <dbReference type="ARBA" id="ARBA00001962"/>
    </source>
</evidence>
<keyword evidence="10" id="KW-1185">Reference proteome</keyword>
<organism evidence="9 10">
    <name type="scientific">Streptomyces demainii</name>
    <dbReference type="NCBI Taxonomy" id="588122"/>
    <lineage>
        <taxon>Bacteria</taxon>
        <taxon>Bacillati</taxon>
        <taxon>Actinomycetota</taxon>
        <taxon>Actinomycetes</taxon>
        <taxon>Kitasatosporales</taxon>
        <taxon>Streptomycetaceae</taxon>
        <taxon>Streptomyces</taxon>
    </lineage>
</organism>
<dbReference type="Proteomes" id="UP001234880">
    <property type="component" value="Unassembled WGS sequence"/>
</dbReference>
<dbReference type="PANTHER" id="PTHR43756">
    <property type="entry name" value="CHOLINE MONOOXYGENASE, CHLOROPLASTIC"/>
    <property type="match status" value="1"/>
</dbReference>
<evidence type="ECO:0000256" key="2">
    <source>
        <dbReference type="ARBA" id="ARBA00022714"/>
    </source>
</evidence>
<keyword evidence="6" id="KW-0411">Iron-sulfur</keyword>
<reference evidence="9 10" key="1">
    <citation type="submission" date="2023-07" db="EMBL/GenBank/DDBJ databases">
        <title>Sequencing the genomes of 1000 actinobacteria strains.</title>
        <authorList>
            <person name="Klenk H.-P."/>
        </authorList>
    </citation>
    <scope>NUCLEOTIDE SEQUENCE [LARGE SCALE GENOMIC DNA]</scope>
    <source>
        <strain evidence="9 10">DSM 41600</strain>
    </source>
</reference>
<evidence type="ECO:0000259" key="8">
    <source>
        <dbReference type="PROSITE" id="PS51296"/>
    </source>
</evidence>
<keyword evidence="4" id="KW-0560">Oxidoreductase</keyword>
<dbReference type="SUPFAM" id="SSF55961">
    <property type="entry name" value="Bet v1-like"/>
    <property type="match status" value="1"/>
</dbReference>
<accession>A0ABT9KWJ4</accession>
<feature type="domain" description="Rieske" evidence="8">
    <location>
        <begin position="44"/>
        <end position="151"/>
    </location>
</feature>
<evidence type="ECO:0000256" key="4">
    <source>
        <dbReference type="ARBA" id="ARBA00023002"/>
    </source>
</evidence>
<comment type="caution">
    <text evidence="9">The sequence shown here is derived from an EMBL/GenBank/DDBJ whole genome shotgun (WGS) entry which is preliminary data.</text>
</comment>
<dbReference type="RefSeq" id="WP_060954263.1">
    <property type="nucleotide sequence ID" value="NZ_JAURUE010000001.1"/>
</dbReference>
<keyword evidence="5" id="KW-0408">Iron</keyword>
<evidence type="ECO:0000313" key="10">
    <source>
        <dbReference type="Proteomes" id="UP001234880"/>
    </source>
</evidence>
<sequence length="395" mass="44645">MTVAPESPAATTPSLLATLPGHWYTAPGVFRREQEHLFEAMWCCAVRGAELDRPGAFRTVRVGRESVLITRNRRGEPRAFLNVCRHRGARLCTEASGTVRRSLQCPYHAWTYDLDGRLTAAPNLQKMPDIDRVERGLIPVRLREWLGYVWVCLAEEPPSFEETVIGAVAERLGDAESVERYDVAGLALGRRISYDVRANWKLIVENFMECYHCATIHPELTEVLPEFADGLAAQYFVGHGAEFAEEARGFTVDGSEGFGRFTGIAEEQDRRYFAITVRPQVFINLVPDHVIIHRMFPLAPDRTLVECDWLYEPEVVVSERDLSKSVELFHRVNSQDFDACERTQPAMDSRAYRAGGVLVPSEHHIGAFHRWVTDHVPAPAPAPERETETETEECP</sequence>
<dbReference type="CDD" id="cd08884">
    <property type="entry name" value="RHO_alpha_C_GbcA-like"/>
    <property type="match status" value="1"/>
</dbReference>
<evidence type="ECO:0000256" key="5">
    <source>
        <dbReference type="ARBA" id="ARBA00023004"/>
    </source>
</evidence>